<dbReference type="GeneID" id="72001956"/>
<evidence type="ECO:0000313" key="2">
    <source>
        <dbReference type="EMBL" id="KAH9829377.1"/>
    </source>
</evidence>
<sequence>LNGEPKHKEVYLLYGMGGDLLWVADQGELTIERAPPFPREALAHLLDATMVPPTSGRALQPGTDRFSDEHRRIRLFRCWWHTGEFLDYVLRVGEPVSATLRALSYAERTAALAERLRPALLQAQIDASFPPTFLTHGDKDATVPLSESQKTYDRLRELGVKAELEIVPGGKHALMAKTWPLEFCAGADEAHERGLQFLAR</sequence>
<feature type="non-terminal residue" evidence="2">
    <location>
        <position position="1"/>
    </location>
</feature>
<accession>A0ABQ8JZV4</accession>
<dbReference type="SUPFAM" id="SSF53474">
    <property type="entry name" value="alpha/beta-Hydrolases"/>
    <property type="match status" value="1"/>
</dbReference>
<name>A0ABQ8JZV4_9APHY</name>
<dbReference type="Proteomes" id="UP000814176">
    <property type="component" value="Unassembled WGS sequence"/>
</dbReference>
<dbReference type="InterPro" id="IPR029058">
    <property type="entry name" value="AB_hydrolase_fold"/>
</dbReference>
<protein>
    <recommendedName>
        <fullName evidence="1">Peptidase S9 prolyl oligopeptidase catalytic domain-containing protein</fullName>
    </recommendedName>
</protein>
<keyword evidence="3" id="KW-1185">Reference proteome</keyword>
<evidence type="ECO:0000259" key="1">
    <source>
        <dbReference type="Pfam" id="PF00326"/>
    </source>
</evidence>
<dbReference type="Pfam" id="PF00326">
    <property type="entry name" value="Peptidase_S9"/>
    <property type="match status" value="1"/>
</dbReference>
<dbReference type="EMBL" id="JADCUA010000039">
    <property type="protein sequence ID" value="KAH9829377.1"/>
    <property type="molecule type" value="Genomic_DNA"/>
</dbReference>
<evidence type="ECO:0000313" key="3">
    <source>
        <dbReference type="Proteomes" id="UP000814176"/>
    </source>
</evidence>
<dbReference type="Gene3D" id="3.40.50.1820">
    <property type="entry name" value="alpha/beta hydrolase"/>
    <property type="match status" value="1"/>
</dbReference>
<reference evidence="2 3" key="1">
    <citation type="journal article" date="2021" name="Environ. Microbiol.">
        <title>Gene family expansions and transcriptome signatures uncover fungal adaptations to wood decay.</title>
        <authorList>
            <person name="Hage H."/>
            <person name="Miyauchi S."/>
            <person name="Viragh M."/>
            <person name="Drula E."/>
            <person name="Min B."/>
            <person name="Chaduli D."/>
            <person name="Navarro D."/>
            <person name="Favel A."/>
            <person name="Norest M."/>
            <person name="Lesage-Meessen L."/>
            <person name="Balint B."/>
            <person name="Merenyi Z."/>
            <person name="de Eugenio L."/>
            <person name="Morin E."/>
            <person name="Martinez A.T."/>
            <person name="Baldrian P."/>
            <person name="Stursova M."/>
            <person name="Martinez M.J."/>
            <person name="Novotny C."/>
            <person name="Magnuson J.K."/>
            <person name="Spatafora J.W."/>
            <person name="Maurice S."/>
            <person name="Pangilinan J."/>
            <person name="Andreopoulos W."/>
            <person name="LaButti K."/>
            <person name="Hundley H."/>
            <person name="Na H."/>
            <person name="Kuo A."/>
            <person name="Barry K."/>
            <person name="Lipzen A."/>
            <person name="Henrissat B."/>
            <person name="Riley R."/>
            <person name="Ahrendt S."/>
            <person name="Nagy L.G."/>
            <person name="Grigoriev I.V."/>
            <person name="Martin F."/>
            <person name="Rosso M.N."/>
        </authorList>
    </citation>
    <scope>NUCLEOTIDE SEQUENCE [LARGE SCALE GENOMIC DNA]</scope>
    <source>
        <strain evidence="2 3">CIRM-BRFM 1785</strain>
    </source>
</reference>
<proteinExistence type="predicted"/>
<dbReference type="RefSeq" id="XP_047772851.1">
    <property type="nucleotide sequence ID" value="XM_047921224.1"/>
</dbReference>
<comment type="caution">
    <text evidence="2">The sequence shown here is derived from an EMBL/GenBank/DDBJ whole genome shotgun (WGS) entry which is preliminary data.</text>
</comment>
<organism evidence="2 3">
    <name type="scientific">Rhodofomes roseus</name>
    <dbReference type="NCBI Taxonomy" id="34475"/>
    <lineage>
        <taxon>Eukaryota</taxon>
        <taxon>Fungi</taxon>
        <taxon>Dikarya</taxon>
        <taxon>Basidiomycota</taxon>
        <taxon>Agaricomycotina</taxon>
        <taxon>Agaricomycetes</taxon>
        <taxon>Polyporales</taxon>
        <taxon>Rhodofomes</taxon>
    </lineage>
</organism>
<dbReference type="InterPro" id="IPR001375">
    <property type="entry name" value="Peptidase_S9_cat"/>
</dbReference>
<gene>
    <name evidence="2" type="ORF">C8Q71DRAFT_718386</name>
</gene>
<feature type="domain" description="Peptidase S9 prolyl oligopeptidase catalytic" evidence="1">
    <location>
        <begin position="128"/>
        <end position="175"/>
    </location>
</feature>